<dbReference type="InterPro" id="IPR051491">
    <property type="entry name" value="Recombinase/Transposase-rel"/>
</dbReference>
<sequence length="116" mass="13665">MKNKFPTYEIIKDIGSGLNYKREGLKKIIEMAIKGEIDEIVITYKDRLTRFAFELIEWIIKTYSNGQIIILNKTEEETPTEELTKDIISIMNVYVAKINGLRKYKKKIKKVIKEHI</sequence>
<dbReference type="GO" id="GO:0003677">
    <property type="term" value="F:DNA binding"/>
    <property type="evidence" value="ECO:0007669"/>
    <property type="project" value="InterPro"/>
</dbReference>
<dbReference type="InterPro" id="IPR036162">
    <property type="entry name" value="Resolvase-like_N_sf"/>
</dbReference>
<protein>
    <recommendedName>
        <fullName evidence="1">Resolvase/invertase-type recombinase catalytic domain-containing protein</fullName>
    </recommendedName>
</protein>
<dbReference type="AlphaFoldDB" id="A0A6C0BE77"/>
<dbReference type="PROSITE" id="PS51736">
    <property type="entry name" value="RECOMBINASES_3"/>
    <property type="match status" value="1"/>
</dbReference>
<evidence type="ECO:0000259" key="1">
    <source>
        <dbReference type="PROSITE" id="PS51736"/>
    </source>
</evidence>
<dbReference type="GO" id="GO:0000150">
    <property type="term" value="F:DNA strand exchange activity"/>
    <property type="evidence" value="ECO:0007669"/>
    <property type="project" value="InterPro"/>
</dbReference>
<dbReference type="SUPFAM" id="SSF53041">
    <property type="entry name" value="Resolvase-like"/>
    <property type="match status" value="1"/>
</dbReference>
<dbReference type="Pfam" id="PF00239">
    <property type="entry name" value="Resolvase"/>
    <property type="match status" value="1"/>
</dbReference>
<dbReference type="EMBL" id="MN739137">
    <property type="protein sequence ID" value="QHS90446.1"/>
    <property type="molecule type" value="Genomic_DNA"/>
</dbReference>
<evidence type="ECO:0000313" key="2">
    <source>
        <dbReference type="EMBL" id="QHS90446.1"/>
    </source>
</evidence>
<dbReference type="PANTHER" id="PTHR36172:SF1">
    <property type="entry name" value="RESOLVASE-RELATED"/>
    <property type="match status" value="1"/>
</dbReference>
<organism evidence="2">
    <name type="scientific">viral metagenome</name>
    <dbReference type="NCBI Taxonomy" id="1070528"/>
    <lineage>
        <taxon>unclassified sequences</taxon>
        <taxon>metagenomes</taxon>
        <taxon>organismal metagenomes</taxon>
    </lineage>
</organism>
<name>A0A6C0BE77_9ZZZZ</name>
<accession>A0A6C0BE77</accession>
<dbReference type="Gene3D" id="3.40.50.1390">
    <property type="entry name" value="Resolvase, N-terminal catalytic domain"/>
    <property type="match status" value="1"/>
</dbReference>
<reference evidence="2" key="1">
    <citation type="journal article" date="2020" name="Nature">
        <title>Giant virus diversity and host interactions through global metagenomics.</title>
        <authorList>
            <person name="Schulz F."/>
            <person name="Roux S."/>
            <person name="Paez-Espino D."/>
            <person name="Jungbluth S."/>
            <person name="Walsh D.A."/>
            <person name="Denef V.J."/>
            <person name="McMahon K.D."/>
            <person name="Konstantinidis K.T."/>
            <person name="Eloe-Fadrosh E.A."/>
            <person name="Kyrpides N.C."/>
            <person name="Woyke T."/>
        </authorList>
    </citation>
    <scope>NUCLEOTIDE SEQUENCE</scope>
    <source>
        <strain evidence="2">GVMAG-M-3300010160-60</strain>
    </source>
</reference>
<feature type="domain" description="Resolvase/invertase-type recombinase catalytic" evidence="1">
    <location>
        <begin position="1"/>
        <end position="116"/>
    </location>
</feature>
<dbReference type="Gene3D" id="1.10.287.2170">
    <property type="match status" value="1"/>
</dbReference>
<dbReference type="PANTHER" id="PTHR36172">
    <property type="match status" value="1"/>
</dbReference>
<proteinExistence type="predicted"/>
<dbReference type="InterPro" id="IPR006119">
    <property type="entry name" value="Resolv_N"/>
</dbReference>